<sequence length="25" mass="3053">MSDHVWDIGIVLRLRVRPCLGHWHR</sequence>
<dbReference type="Proteomes" id="UP000032142">
    <property type="component" value="Unassembled WGS sequence"/>
</dbReference>
<keyword evidence="2" id="KW-1185">Reference proteome</keyword>
<dbReference type="AlphaFoldDB" id="A0A0B0P8X9"/>
<gene>
    <name evidence="1" type="ORF">F383_05982</name>
</gene>
<organism evidence="1 2">
    <name type="scientific">Gossypium arboreum</name>
    <name type="common">Tree cotton</name>
    <name type="synonym">Gossypium nanking</name>
    <dbReference type="NCBI Taxonomy" id="29729"/>
    <lineage>
        <taxon>Eukaryota</taxon>
        <taxon>Viridiplantae</taxon>
        <taxon>Streptophyta</taxon>
        <taxon>Embryophyta</taxon>
        <taxon>Tracheophyta</taxon>
        <taxon>Spermatophyta</taxon>
        <taxon>Magnoliopsida</taxon>
        <taxon>eudicotyledons</taxon>
        <taxon>Gunneridae</taxon>
        <taxon>Pentapetalae</taxon>
        <taxon>rosids</taxon>
        <taxon>malvids</taxon>
        <taxon>Malvales</taxon>
        <taxon>Malvaceae</taxon>
        <taxon>Malvoideae</taxon>
        <taxon>Gossypium</taxon>
    </lineage>
</organism>
<dbReference type="EMBL" id="KN416167">
    <property type="protein sequence ID" value="KHG20599.1"/>
    <property type="molecule type" value="Genomic_DNA"/>
</dbReference>
<reference evidence="2" key="1">
    <citation type="submission" date="2014-09" db="EMBL/GenBank/DDBJ databases">
        <authorList>
            <person name="Mudge J."/>
            <person name="Ramaraj T."/>
            <person name="Lindquist I.E."/>
            <person name="Bharti A.K."/>
            <person name="Sundararajan A."/>
            <person name="Cameron C.T."/>
            <person name="Woodward J.E."/>
            <person name="May G.D."/>
            <person name="Brubaker C."/>
            <person name="Broadhvest J."/>
            <person name="Wilkins T.A."/>
        </authorList>
    </citation>
    <scope>NUCLEOTIDE SEQUENCE</scope>
    <source>
        <strain evidence="2">cv. AKA8401</strain>
    </source>
</reference>
<name>A0A0B0P8X9_GOSAR</name>
<protein>
    <submittedName>
        <fullName evidence="1">Uncharacterized protein</fullName>
    </submittedName>
</protein>
<accession>A0A0B0P8X9</accession>
<evidence type="ECO:0000313" key="2">
    <source>
        <dbReference type="Proteomes" id="UP000032142"/>
    </source>
</evidence>
<evidence type="ECO:0000313" key="1">
    <source>
        <dbReference type="EMBL" id="KHG20599.1"/>
    </source>
</evidence>
<proteinExistence type="predicted"/>